<keyword evidence="4" id="KW-1185">Reference proteome</keyword>
<dbReference type="RefSeq" id="WP_072302120.1">
    <property type="nucleotide sequence ID" value="NZ_FPIY01000001.1"/>
</dbReference>
<dbReference type="SUPFAM" id="SSF56978">
    <property type="entry name" value="Perfringolysin"/>
    <property type="match status" value="1"/>
</dbReference>
<feature type="signal peptide" evidence="2">
    <location>
        <begin position="1"/>
        <end position="28"/>
    </location>
</feature>
<dbReference type="AlphaFoldDB" id="A0A1K1M9L4"/>
<dbReference type="PRINTS" id="PR01400">
    <property type="entry name" value="TACYTOLYSIN"/>
</dbReference>
<sequence>MKVMYLNKLRTNLWVFLMLLATIISCNKDEEPKEEEAVPETFSSVLAMGKELEEPIEEETEVESTEKEESITKTDDNGLPVVESWKCTTTTYDLKKGTGGEEGFPLFSPNAKIIYPGSLLQGKTLKNTTPDVISVDRAGGTISYDLVNGNASSNVSVDVVSKSSIQAAMNKIIAASPNVAPANFTFEYEQVQTREALAISMGLDVKSAFVKAGASFDFENEDNSNRILVKLKQTFYTMSMDLPTSLDDLFADSVTPQDLAKYVQDDNPATYISDVTYGRVYYMLIESSSSYQELNVAVNASFGAFGAKVKADLEVDYLKELSNLNIKVIAFGGDTESTISSIGVTNLSTLVGLLSKSAVIGSGLPISYVVRSVNTNQIVGVQLATELSETECIPLFSNGEPIQTKHWRGNILNKMGGVGAAFERNSGEFILINKTGDKYIRSYNGELDGPYDVTNLFEGDFPFFTGDKNNNNFDGIGAIVNIRNNSNEDSIDNERQFLAISKSGLQFKYASGNSWESFTSVADLSVEKLSTIGNNPFGVSGIGAALNVFYEVEDKETGYYKSSLHFFNKVGTKRTLFWSGSRYGKGGEISDSSDLTSTFSQYKNIPFTAIGAALRFDVGGSKKYIIFDITGTKYTISDITSATGFSPAYSL</sequence>
<feature type="compositionally biased region" description="Acidic residues" evidence="1">
    <location>
        <begin position="54"/>
        <end position="63"/>
    </location>
</feature>
<dbReference type="STRING" id="76595.SAMN05660313_00443"/>
<dbReference type="InterPro" id="IPR036359">
    <property type="entry name" value="Thiol_cytolysin_sf"/>
</dbReference>
<feature type="region of interest" description="Disordered" evidence="1">
    <location>
        <begin position="53"/>
        <end position="75"/>
    </location>
</feature>
<dbReference type="Gene3D" id="3.90.840.10">
    <property type="entry name" value="Thiol-activated cytolysin superfamily/Thiol-activated cytolysin, alpha-beta domain"/>
    <property type="match status" value="1"/>
</dbReference>
<proteinExistence type="predicted"/>
<dbReference type="Gene3D" id="3.40.30.40">
    <property type="entry name" value="Perfringolysin"/>
    <property type="match status" value="1"/>
</dbReference>
<evidence type="ECO:0000313" key="4">
    <source>
        <dbReference type="Proteomes" id="UP000183257"/>
    </source>
</evidence>
<dbReference type="Pfam" id="PF01289">
    <property type="entry name" value="Thiol_cytolysin"/>
    <property type="match status" value="1"/>
</dbReference>
<dbReference type="Gene3D" id="3.30.1040.20">
    <property type="match status" value="1"/>
</dbReference>
<organism evidence="3 4">
    <name type="scientific">Cellulophaga fucicola</name>
    <dbReference type="NCBI Taxonomy" id="76595"/>
    <lineage>
        <taxon>Bacteria</taxon>
        <taxon>Pseudomonadati</taxon>
        <taxon>Bacteroidota</taxon>
        <taxon>Flavobacteriia</taxon>
        <taxon>Flavobacteriales</taxon>
        <taxon>Flavobacteriaceae</taxon>
        <taxon>Cellulophaga</taxon>
    </lineage>
</organism>
<dbReference type="EMBL" id="FPIY01000001">
    <property type="protein sequence ID" value="SFW19828.1"/>
    <property type="molecule type" value="Genomic_DNA"/>
</dbReference>
<dbReference type="GO" id="GO:0015485">
    <property type="term" value="F:cholesterol binding"/>
    <property type="evidence" value="ECO:0007669"/>
    <property type="project" value="InterPro"/>
</dbReference>
<name>A0A1K1M9L4_9FLAO</name>
<feature type="compositionally biased region" description="Basic and acidic residues" evidence="1">
    <location>
        <begin position="64"/>
        <end position="75"/>
    </location>
</feature>
<gene>
    <name evidence="3" type="ORF">SAMN05660313_00443</name>
</gene>
<evidence type="ECO:0000256" key="2">
    <source>
        <dbReference type="SAM" id="SignalP"/>
    </source>
</evidence>
<dbReference type="InterPro" id="IPR036363">
    <property type="entry name" value="Thiol_cytolysin_ab_sf"/>
</dbReference>
<feature type="chain" id="PRO_5012769311" evidence="2">
    <location>
        <begin position="29"/>
        <end position="651"/>
    </location>
</feature>
<evidence type="ECO:0000313" key="3">
    <source>
        <dbReference type="EMBL" id="SFW19828.1"/>
    </source>
</evidence>
<evidence type="ECO:0000256" key="1">
    <source>
        <dbReference type="SAM" id="MobiDB-lite"/>
    </source>
</evidence>
<reference evidence="4" key="1">
    <citation type="submission" date="2016-11" db="EMBL/GenBank/DDBJ databases">
        <authorList>
            <person name="Varghese N."/>
            <person name="Submissions S."/>
        </authorList>
    </citation>
    <scope>NUCLEOTIDE SEQUENCE [LARGE SCALE GENOMIC DNA]</scope>
    <source>
        <strain evidence="4">DSM 24786</strain>
    </source>
</reference>
<dbReference type="PROSITE" id="PS51257">
    <property type="entry name" value="PROKAR_LIPOPROTEIN"/>
    <property type="match status" value="1"/>
</dbReference>
<dbReference type="OrthoDB" id="662759at2"/>
<accession>A0A1K1M9L4</accession>
<protein>
    <submittedName>
        <fullName evidence="3">Thiol-activated cytolysin</fullName>
    </submittedName>
</protein>
<dbReference type="InterPro" id="IPR001869">
    <property type="entry name" value="Thiol_cytolysin"/>
</dbReference>
<keyword evidence="2" id="KW-0732">Signal</keyword>
<dbReference type="Proteomes" id="UP000183257">
    <property type="component" value="Unassembled WGS sequence"/>
</dbReference>